<gene>
    <name evidence="2" type="ORF">A374_04199</name>
</gene>
<dbReference type="InterPro" id="IPR001322">
    <property type="entry name" value="Lamin_tail_dom"/>
</dbReference>
<dbReference type="AlphaFoldDB" id="I8AM51"/>
<dbReference type="Gene3D" id="2.60.40.1260">
    <property type="entry name" value="Lamin Tail domain"/>
    <property type="match status" value="1"/>
</dbReference>
<dbReference type="EMBL" id="AKKV01000020">
    <property type="protein sequence ID" value="EIT86744.1"/>
    <property type="molecule type" value="Genomic_DNA"/>
</dbReference>
<dbReference type="InterPro" id="IPR036415">
    <property type="entry name" value="Lamin_tail_dom_sf"/>
</dbReference>
<sequence>MGCCLCTAFSQLQIGANFQPIFATSGVAPFNVKFIAFDCCTGNVIGTVGGGIILFQCGEIVGYYANSAAPPNGVGIIISNLNLGGPGAQLEYVQVQNTGLVPVDLTGWTIQSSRGGQTFTFPPGYVLQPGQSVFVQSGALAFDDPPTYLLWTNANVWNNNGDTAVLFDASGAPVSVYSAQ</sequence>
<evidence type="ECO:0000313" key="3">
    <source>
        <dbReference type="Proteomes" id="UP000004080"/>
    </source>
</evidence>
<keyword evidence="3" id="KW-1185">Reference proteome</keyword>
<feature type="domain" description="LTD" evidence="1">
    <location>
        <begin position="63"/>
        <end position="180"/>
    </location>
</feature>
<dbReference type="Pfam" id="PF00932">
    <property type="entry name" value="LTD"/>
    <property type="match status" value="1"/>
</dbReference>
<comment type="caution">
    <text evidence="2">The sequence shown here is derived from an EMBL/GenBank/DDBJ whole genome shotgun (WGS) entry which is preliminary data.</text>
</comment>
<reference evidence="2 3" key="1">
    <citation type="journal article" date="2012" name="J. Bacteriol.">
        <title>Genome of Bacillus macauensis ZFHKF-1, a Long-Chain-Forming Bacterium.</title>
        <authorList>
            <person name="Cai L."/>
            <person name="Zhang T."/>
        </authorList>
    </citation>
    <scope>NUCLEOTIDE SEQUENCE [LARGE SCALE GENOMIC DNA]</scope>
    <source>
        <strain evidence="2 3">ZFHKF-1</strain>
    </source>
</reference>
<protein>
    <submittedName>
        <fullName evidence="2">Beta-lactamase domain-containing protein</fullName>
    </submittedName>
</protein>
<dbReference type="SUPFAM" id="SSF74853">
    <property type="entry name" value="Lamin A/C globular tail domain"/>
    <property type="match status" value="1"/>
</dbReference>
<dbReference type="eggNOG" id="COG2333">
    <property type="taxonomic scope" value="Bacteria"/>
</dbReference>
<dbReference type="PROSITE" id="PS51841">
    <property type="entry name" value="LTD"/>
    <property type="match status" value="1"/>
</dbReference>
<organism evidence="2 3">
    <name type="scientific">Fictibacillus macauensis ZFHKF-1</name>
    <dbReference type="NCBI Taxonomy" id="1196324"/>
    <lineage>
        <taxon>Bacteria</taxon>
        <taxon>Bacillati</taxon>
        <taxon>Bacillota</taxon>
        <taxon>Bacilli</taxon>
        <taxon>Bacillales</taxon>
        <taxon>Fictibacillaceae</taxon>
        <taxon>Fictibacillus</taxon>
    </lineage>
</organism>
<evidence type="ECO:0000313" key="2">
    <source>
        <dbReference type="EMBL" id="EIT86744.1"/>
    </source>
</evidence>
<dbReference type="STRING" id="1196324.A374_04199"/>
<evidence type="ECO:0000259" key="1">
    <source>
        <dbReference type="PROSITE" id="PS51841"/>
    </source>
</evidence>
<dbReference type="Proteomes" id="UP000004080">
    <property type="component" value="Unassembled WGS sequence"/>
</dbReference>
<name>I8AM51_9BACL</name>
<proteinExistence type="predicted"/>
<accession>I8AM51</accession>
<dbReference type="PATRIC" id="fig|1196324.3.peg.853"/>